<dbReference type="GO" id="GO:0045505">
    <property type="term" value="F:dynein intermediate chain binding"/>
    <property type="evidence" value="ECO:0007669"/>
    <property type="project" value="TreeGrafter"/>
</dbReference>
<dbReference type="CDD" id="cd21459">
    <property type="entry name" value="DLC-like_TCTEX1D2"/>
    <property type="match status" value="1"/>
</dbReference>
<dbReference type="GO" id="GO:0005737">
    <property type="term" value="C:cytoplasm"/>
    <property type="evidence" value="ECO:0007669"/>
    <property type="project" value="TreeGrafter"/>
</dbReference>
<dbReference type="GO" id="GO:0007018">
    <property type="term" value="P:microtubule-based movement"/>
    <property type="evidence" value="ECO:0007669"/>
    <property type="project" value="TreeGrafter"/>
</dbReference>
<dbReference type="Pfam" id="PF03645">
    <property type="entry name" value="Tctex-1"/>
    <property type="match status" value="1"/>
</dbReference>
<dbReference type="AlphaFoldDB" id="A0A7S3IV91"/>
<dbReference type="InterPro" id="IPR005334">
    <property type="entry name" value="Tctex-1-like"/>
</dbReference>
<dbReference type="GO" id="GO:0005868">
    <property type="term" value="C:cytoplasmic dynein complex"/>
    <property type="evidence" value="ECO:0007669"/>
    <property type="project" value="TreeGrafter"/>
</dbReference>
<evidence type="ECO:0000313" key="1">
    <source>
        <dbReference type="EMBL" id="CAE0333849.1"/>
    </source>
</evidence>
<proteinExistence type="predicted"/>
<protein>
    <submittedName>
        <fullName evidence="1">Uncharacterized protein</fullName>
    </submittedName>
</protein>
<reference evidence="1" key="1">
    <citation type="submission" date="2021-01" db="EMBL/GenBank/DDBJ databases">
        <authorList>
            <person name="Corre E."/>
            <person name="Pelletier E."/>
            <person name="Niang G."/>
            <person name="Scheremetjew M."/>
            <person name="Finn R."/>
            <person name="Kale V."/>
            <person name="Holt S."/>
            <person name="Cochrane G."/>
            <person name="Meng A."/>
            <person name="Brown T."/>
            <person name="Cohen L."/>
        </authorList>
    </citation>
    <scope>NUCLEOTIDE SEQUENCE</scope>
    <source>
        <strain evidence="1">S3</strain>
    </source>
</reference>
<dbReference type="Gene3D" id="3.30.1140.40">
    <property type="entry name" value="Tctex-1"/>
    <property type="match status" value="1"/>
</dbReference>
<accession>A0A7S3IV91</accession>
<sequence length="126" mass="14487">MQLNQQNFENTYRLEPKEGDRFYPSKVRDQIEMILTAHLKDAVYDHAMAKTQAEKIADEIKAAMKQNLNIPNYKIVVQTVIGQVSGQDVRVASKCLWDEQNDNQASFTFTNNSLFCTGIVFGIYYE</sequence>
<name>A0A7S3IV91_9SPIT</name>
<dbReference type="EMBL" id="HBIH01036300">
    <property type="protein sequence ID" value="CAE0333849.1"/>
    <property type="molecule type" value="Transcribed_RNA"/>
</dbReference>
<organism evidence="1">
    <name type="scientific">Strombidium inclinatum</name>
    <dbReference type="NCBI Taxonomy" id="197538"/>
    <lineage>
        <taxon>Eukaryota</taxon>
        <taxon>Sar</taxon>
        <taxon>Alveolata</taxon>
        <taxon>Ciliophora</taxon>
        <taxon>Intramacronucleata</taxon>
        <taxon>Spirotrichea</taxon>
        <taxon>Oligotrichia</taxon>
        <taxon>Strombidiidae</taxon>
        <taxon>Strombidium</taxon>
    </lineage>
</organism>
<dbReference type="InterPro" id="IPR038586">
    <property type="entry name" value="Tctex-1-like_sf"/>
</dbReference>
<dbReference type="PANTHER" id="PTHR21255">
    <property type="entry name" value="T-COMPLEX-ASSOCIATED-TESTIS-EXPRESSED 1/ DYNEIN LIGHT CHAIN"/>
    <property type="match status" value="1"/>
</dbReference>
<gene>
    <name evidence="1" type="ORF">SINC0208_LOCUS14487</name>
</gene>
<dbReference type="PANTHER" id="PTHR21255:SF7">
    <property type="entry name" value="DYNEIN LIGHT CHAIN TCTEX-TYPE PROTEIN 2B"/>
    <property type="match status" value="1"/>
</dbReference>